<organism evidence="4 5">
    <name type="scientific">Choanephora cucurbitarum</name>
    <dbReference type="NCBI Taxonomy" id="101091"/>
    <lineage>
        <taxon>Eukaryota</taxon>
        <taxon>Fungi</taxon>
        <taxon>Fungi incertae sedis</taxon>
        <taxon>Mucoromycota</taxon>
        <taxon>Mucoromycotina</taxon>
        <taxon>Mucoromycetes</taxon>
        <taxon>Mucorales</taxon>
        <taxon>Mucorineae</taxon>
        <taxon>Choanephoraceae</taxon>
        <taxon>Choanephoroideae</taxon>
        <taxon>Choanephora</taxon>
    </lineage>
</organism>
<dbReference type="AlphaFoldDB" id="A0A1C7MXV1"/>
<sequence length="349" mass="38746">MSVPGEMPWAKVVERGHQLRVPLSSRSHHQDSTVKYVPEIIFQTLDFETELLNRRAASIAHQTLTTGSVIFKFPPGTFANHLEVYEAIDTELGPMEGFQHLSGFTPNPSKGDMLIEARFESTESRDRAIQTGLVVGDVTFRGTASSSGTSSNSFVHVALSVINIPTKAELLLGLSESLAHYGTVHQIKKHAPASFKGAAPVCFYCRQAGHFRRDCPKLKDQVCFGCGVKDHTRRFCSRQKEKRVESVTEADMLDEYIQLRNQAKETVRARRQRASDEPQQPTIHSSIPVALEAIIKLKDYTLILSILLNQTLLTRATTVLRPPATMDVDSSEDDSDQLPPVPDTGLRPL</sequence>
<dbReference type="InParanoid" id="A0A1C7MXV1"/>
<proteinExistence type="predicted"/>
<evidence type="ECO:0000256" key="2">
    <source>
        <dbReference type="SAM" id="MobiDB-lite"/>
    </source>
</evidence>
<dbReference type="PROSITE" id="PS50158">
    <property type="entry name" value="ZF_CCHC"/>
    <property type="match status" value="1"/>
</dbReference>
<feature type="region of interest" description="Disordered" evidence="2">
    <location>
        <begin position="324"/>
        <end position="349"/>
    </location>
</feature>
<feature type="domain" description="CCHC-type" evidence="3">
    <location>
        <begin position="202"/>
        <end position="217"/>
    </location>
</feature>
<dbReference type="OrthoDB" id="3863715at2759"/>
<dbReference type="GO" id="GO:0003676">
    <property type="term" value="F:nucleic acid binding"/>
    <property type="evidence" value="ECO:0007669"/>
    <property type="project" value="InterPro"/>
</dbReference>
<dbReference type="SMART" id="SM00343">
    <property type="entry name" value="ZnF_C2HC"/>
    <property type="match status" value="2"/>
</dbReference>
<reference evidence="4 5" key="1">
    <citation type="submission" date="2016-03" db="EMBL/GenBank/DDBJ databases">
        <title>Choanephora cucurbitarum.</title>
        <authorList>
            <person name="Min B."/>
            <person name="Park H."/>
            <person name="Park J.-H."/>
            <person name="Shin H.-D."/>
            <person name="Choi I.-G."/>
        </authorList>
    </citation>
    <scope>NUCLEOTIDE SEQUENCE [LARGE SCALE GENOMIC DNA]</scope>
    <source>
        <strain evidence="4 5">KUS-F28377</strain>
    </source>
</reference>
<keyword evidence="1" id="KW-0479">Metal-binding</keyword>
<evidence type="ECO:0000259" key="3">
    <source>
        <dbReference type="PROSITE" id="PS50158"/>
    </source>
</evidence>
<dbReference type="EMBL" id="LUGH01001119">
    <property type="protein sequence ID" value="OBZ81628.1"/>
    <property type="molecule type" value="Genomic_DNA"/>
</dbReference>
<keyword evidence="1" id="KW-0862">Zinc</keyword>
<dbReference type="GO" id="GO:0008270">
    <property type="term" value="F:zinc ion binding"/>
    <property type="evidence" value="ECO:0007669"/>
    <property type="project" value="UniProtKB-KW"/>
</dbReference>
<keyword evidence="1" id="KW-0863">Zinc-finger</keyword>
<evidence type="ECO:0000313" key="5">
    <source>
        <dbReference type="Proteomes" id="UP000093000"/>
    </source>
</evidence>
<dbReference type="SUPFAM" id="SSF57756">
    <property type="entry name" value="Retrovirus zinc finger-like domains"/>
    <property type="match status" value="1"/>
</dbReference>
<protein>
    <recommendedName>
        <fullName evidence="3">CCHC-type domain-containing protein</fullName>
    </recommendedName>
</protein>
<dbReference type="Gene3D" id="4.10.60.10">
    <property type="entry name" value="Zinc finger, CCHC-type"/>
    <property type="match status" value="1"/>
</dbReference>
<keyword evidence="5" id="KW-1185">Reference proteome</keyword>
<comment type="caution">
    <text evidence="4">The sequence shown here is derived from an EMBL/GenBank/DDBJ whole genome shotgun (WGS) entry which is preliminary data.</text>
</comment>
<gene>
    <name evidence="4" type="ORF">A0J61_10323</name>
</gene>
<dbReference type="InterPro" id="IPR001878">
    <property type="entry name" value="Znf_CCHC"/>
</dbReference>
<accession>A0A1C7MXV1</accession>
<dbReference type="InterPro" id="IPR036875">
    <property type="entry name" value="Znf_CCHC_sf"/>
</dbReference>
<evidence type="ECO:0000313" key="4">
    <source>
        <dbReference type="EMBL" id="OBZ81628.1"/>
    </source>
</evidence>
<dbReference type="Proteomes" id="UP000093000">
    <property type="component" value="Unassembled WGS sequence"/>
</dbReference>
<evidence type="ECO:0000256" key="1">
    <source>
        <dbReference type="PROSITE-ProRule" id="PRU00047"/>
    </source>
</evidence>
<dbReference type="Pfam" id="PF00098">
    <property type="entry name" value="zf-CCHC"/>
    <property type="match status" value="1"/>
</dbReference>
<name>A0A1C7MXV1_9FUNG</name>